<dbReference type="KEGG" id="lpav:PLANPX_6137"/>
<dbReference type="GO" id="GO:0005886">
    <property type="term" value="C:plasma membrane"/>
    <property type="evidence" value="ECO:0007669"/>
    <property type="project" value="TreeGrafter"/>
</dbReference>
<feature type="domain" description="AAA+ ATPase" evidence="9">
    <location>
        <begin position="69"/>
        <end position="198"/>
    </location>
</feature>
<evidence type="ECO:0000313" key="12">
    <source>
        <dbReference type="Proteomes" id="UP000326837"/>
    </source>
</evidence>
<dbReference type="PRINTS" id="PR00051">
    <property type="entry name" value="DNAA"/>
</dbReference>
<keyword evidence="2 7" id="KW-0235">DNA replication</keyword>
<dbReference type="GO" id="GO:0003688">
    <property type="term" value="F:DNA replication origin binding"/>
    <property type="evidence" value="ECO:0007669"/>
    <property type="project" value="InterPro"/>
</dbReference>
<name>A0A5K7XJG6_9BACT</name>
<dbReference type="GO" id="GO:0006275">
    <property type="term" value="P:regulation of DNA replication"/>
    <property type="evidence" value="ECO:0007669"/>
    <property type="project" value="InterPro"/>
</dbReference>
<evidence type="ECO:0000256" key="7">
    <source>
        <dbReference type="RuleBase" id="RU000577"/>
    </source>
</evidence>
<evidence type="ECO:0000256" key="6">
    <source>
        <dbReference type="ARBA" id="ARBA00023125"/>
    </source>
</evidence>
<evidence type="ECO:0000313" key="11">
    <source>
        <dbReference type="EMBL" id="BBO36525.1"/>
    </source>
</evidence>
<dbReference type="SMART" id="SM00382">
    <property type="entry name" value="AAA"/>
    <property type="match status" value="1"/>
</dbReference>
<dbReference type="InterPro" id="IPR010921">
    <property type="entry name" value="Trp_repressor/repl_initiator"/>
</dbReference>
<evidence type="ECO:0000256" key="3">
    <source>
        <dbReference type="ARBA" id="ARBA00022741"/>
    </source>
</evidence>
<keyword evidence="6 7" id="KW-0238">DNA-binding</keyword>
<comment type="function">
    <text evidence="7">Plays an essential role in the initiation and regulation of chromosomal replication. ATP-DnaA binds to the origin of replication (oriC) to initiate formation of the DNA replication initiation complex once per cell cycle. Binds the DnaA box (a 9 base pair repeat at the origin) and separates the double-stranded (ds)DNA. Forms a right-handed helical filament on oriC DNA; dsDNA binds to the exterior of the filament while single-stranded (ss)DNA is stabiized in the filament's interior. The ATP-DnaA-oriC complex binds and stabilizes one strand of the AT-rich DNA unwinding element (DUE), permitting loading of DNA polymerase. After initiation quickly degrades to an ADP-DnaA complex that is not apt for DNA replication. Binds acidic phospholipids.</text>
</comment>
<dbReference type="EMBL" id="AP021861">
    <property type="protein sequence ID" value="BBO36525.1"/>
    <property type="molecule type" value="Genomic_DNA"/>
</dbReference>
<dbReference type="SMART" id="SM00760">
    <property type="entry name" value="Bac_DnaA_C"/>
    <property type="match status" value="1"/>
</dbReference>
<dbReference type="AlphaFoldDB" id="A0A5K7XJG6"/>
<organism evidence="11 12">
    <name type="scientific">Lacipirellula parvula</name>
    <dbReference type="NCBI Taxonomy" id="2650471"/>
    <lineage>
        <taxon>Bacteria</taxon>
        <taxon>Pseudomonadati</taxon>
        <taxon>Planctomycetota</taxon>
        <taxon>Planctomycetia</taxon>
        <taxon>Pirellulales</taxon>
        <taxon>Lacipirellulaceae</taxon>
        <taxon>Lacipirellula</taxon>
    </lineage>
</organism>
<dbReference type="InterPro" id="IPR013159">
    <property type="entry name" value="DnaA_C"/>
</dbReference>
<accession>A0A5K7XJG6</accession>
<dbReference type="Gene3D" id="1.10.1750.10">
    <property type="match status" value="1"/>
</dbReference>
<dbReference type="PROSITE" id="PS01008">
    <property type="entry name" value="DNAA"/>
    <property type="match status" value="1"/>
</dbReference>
<dbReference type="Pfam" id="PF00308">
    <property type="entry name" value="Bac_DnaA"/>
    <property type="match status" value="1"/>
</dbReference>
<dbReference type="InterPro" id="IPR013317">
    <property type="entry name" value="DnaA_dom"/>
</dbReference>
<gene>
    <name evidence="11" type="ORF">PLANPX_6137</name>
</gene>
<dbReference type="GO" id="GO:0006270">
    <property type="term" value="P:DNA replication initiation"/>
    <property type="evidence" value="ECO:0007669"/>
    <property type="project" value="InterPro"/>
</dbReference>
<keyword evidence="4 7" id="KW-0067">ATP-binding</keyword>
<dbReference type="PANTHER" id="PTHR30050:SF2">
    <property type="entry name" value="CHROMOSOMAL REPLICATION INITIATOR PROTEIN DNAA"/>
    <property type="match status" value="1"/>
</dbReference>
<evidence type="ECO:0000256" key="4">
    <source>
        <dbReference type="ARBA" id="ARBA00022840"/>
    </source>
</evidence>
<reference evidence="12" key="1">
    <citation type="submission" date="2019-10" db="EMBL/GenBank/DDBJ databases">
        <title>Lacipirellula parvula gen. nov., sp. nov., representing a lineage of planctomycetes widespread in freshwater anoxic habitats, and description of the family Lacipirellulaceae.</title>
        <authorList>
            <person name="Dedysh S.N."/>
            <person name="Kulichevskaya I.S."/>
            <person name="Beletsky A.V."/>
            <person name="Rakitin A.L."/>
            <person name="Mardanov A.V."/>
            <person name="Ivanova A.A."/>
            <person name="Saltykova V.X."/>
            <person name="Rijpstra W.I.C."/>
            <person name="Sinninghe Damste J.S."/>
            <person name="Ravin N.V."/>
        </authorList>
    </citation>
    <scope>NUCLEOTIDE SEQUENCE [LARGE SCALE GENOMIC DNA]</scope>
    <source>
        <strain evidence="12">PX69</strain>
    </source>
</reference>
<dbReference type="Proteomes" id="UP000326837">
    <property type="component" value="Chromosome"/>
</dbReference>
<keyword evidence="1" id="KW-0963">Cytoplasm</keyword>
<keyword evidence="3 7" id="KW-0547">Nucleotide-binding</keyword>
<evidence type="ECO:0000259" key="9">
    <source>
        <dbReference type="SMART" id="SM00382"/>
    </source>
</evidence>
<dbReference type="SUPFAM" id="SSF48295">
    <property type="entry name" value="TrpR-like"/>
    <property type="match status" value="1"/>
</dbReference>
<sequence length="366" mass="39648">MPSDFDGRIHVIDGVLQLELPGSDAPAAASGMLPSFVVGPENELVVAPLLRLLGDLDLAKRDVADGTQLFNPLVLVGGSGSGKSQLVQGIVRHWRQRLDAAQVEYFTAADFCREVQAATDDDRLPAWRDSIRSLRLLVIDDLHRLRPRPAFQQELRYAIDAIVAAGGIVVLTADREPIAIGHLDTGLRDRLSAGLTVRLQRPSLAARRAILQLAASARGTVFTDAELARLAQREASSPAELIGRVTTAIKPRPPVAVPAPTPPPTTDNAATDFAQLKQIIAVTARYFSITQAALTGPARRASLVEARNIAVYLARRLTSLSYADIGRGLGGRDHTTIMHAERRLAERITHDPVTQQAVDELDRLLR</sequence>
<comment type="similarity">
    <text evidence="8">Belongs to the DnaA family.</text>
</comment>
<dbReference type="PANTHER" id="PTHR30050">
    <property type="entry name" value="CHROMOSOMAL REPLICATION INITIATOR PROTEIN DNAA"/>
    <property type="match status" value="1"/>
</dbReference>
<feature type="domain" description="Chromosomal replication initiator DnaA C-terminal" evidence="10">
    <location>
        <begin position="275"/>
        <end position="344"/>
    </location>
</feature>
<dbReference type="InterPro" id="IPR003593">
    <property type="entry name" value="AAA+_ATPase"/>
</dbReference>
<dbReference type="Gene3D" id="3.40.50.300">
    <property type="entry name" value="P-loop containing nucleotide triphosphate hydrolases"/>
    <property type="match status" value="1"/>
</dbReference>
<dbReference type="InterPro" id="IPR018312">
    <property type="entry name" value="Chromosome_initiator_DnaA_CS"/>
</dbReference>
<dbReference type="SUPFAM" id="SSF52540">
    <property type="entry name" value="P-loop containing nucleoside triphosphate hydrolases"/>
    <property type="match status" value="1"/>
</dbReference>
<evidence type="ECO:0000256" key="5">
    <source>
        <dbReference type="ARBA" id="ARBA00023121"/>
    </source>
</evidence>
<dbReference type="InterPro" id="IPR020591">
    <property type="entry name" value="Chromosome_initiator_DnaA-like"/>
</dbReference>
<dbReference type="Pfam" id="PF08299">
    <property type="entry name" value="Bac_DnaA_C"/>
    <property type="match status" value="1"/>
</dbReference>
<proteinExistence type="inferred from homology"/>
<evidence type="ECO:0000256" key="8">
    <source>
        <dbReference type="RuleBase" id="RU004227"/>
    </source>
</evidence>
<dbReference type="GO" id="GO:0008289">
    <property type="term" value="F:lipid binding"/>
    <property type="evidence" value="ECO:0007669"/>
    <property type="project" value="UniProtKB-KW"/>
</dbReference>
<evidence type="ECO:0000259" key="10">
    <source>
        <dbReference type="SMART" id="SM00760"/>
    </source>
</evidence>
<evidence type="ECO:0000256" key="1">
    <source>
        <dbReference type="ARBA" id="ARBA00022490"/>
    </source>
</evidence>
<dbReference type="GO" id="GO:0005524">
    <property type="term" value="F:ATP binding"/>
    <property type="evidence" value="ECO:0007669"/>
    <property type="project" value="UniProtKB-KW"/>
</dbReference>
<protein>
    <recommendedName>
        <fullName evidence="7">Chromosomal replication initiator protein DnaA</fullName>
    </recommendedName>
</protein>
<dbReference type="CDD" id="cd06571">
    <property type="entry name" value="Bac_DnaA_C"/>
    <property type="match status" value="1"/>
</dbReference>
<dbReference type="InterPro" id="IPR027417">
    <property type="entry name" value="P-loop_NTPase"/>
</dbReference>
<keyword evidence="5" id="KW-0446">Lipid-binding</keyword>
<keyword evidence="12" id="KW-1185">Reference proteome</keyword>
<dbReference type="RefSeq" id="WP_152101681.1">
    <property type="nucleotide sequence ID" value="NZ_AP021861.1"/>
</dbReference>
<evidence type="ECO:0000256" key="2">
    <source>
        <dbReference type="ARBA" id="ARBA00022705"/>
    </source>
</evidence>